<dbReference type="GO" id="GO:0005789">
    <property type="term" value="C:endoplasmic reticulum membrane"/>
    <property type="evidence" value="ECO:0007669"/>
    <property type="project" value="UniProtKB-SubCell"/>
</dbReference>
<name>A0A553NMB5_9TELE</name>
<comment type="subcellular location">
    <subcellularLocation>
        <location evidence="2">Endoplasmic reticulum membrane</location>
        <topology evidence="2">Single-pass membrane protein</topology>
    </subcellularLocation>
</comment>
<dbReference type="FunFam" id="3.90.1150.10:FF:000004">
    <property type="entry name" value="2-amino-3-ketobutyrate coenzyme A ligase"/>
    <property type="match status" value="1"/>
</dbReference>
<evidence type="ECO:0000256" key="1">
    <source>
        <dbReference type="ARBA" id="ARBA00001933"/>
    </source>
</evidence>
<dbReference type="GO" id="GO:0030170">
    <property type="term" value="F:pyridoxal phosphate binding"/>
    <property type="evidence" value="ECO:0007669"/>
    <property type="project" value="InterPro"/>
</dbReference>
<dbReference type="Pfam" id="PF00155">
    <property type="entry name" value="Aminotran_1_2"/>
    <property type="match status" value="2"/>
</dbReference>
<comment type="similarity">
    <text evidence="5 16">Belongs to the class-II pyridoxal-phosphate-dependent aminotransferase family.</text>
</comment>
<dbReference type="PANTHER" id="PTHR13693">
    <property type="entry name" value="CLASS II AMINOTRANSFERASE/8-AMINO-7-OXONONANOATE SYNTHASE"/>
    <property type="match status" value="1"/>
</dbReference>
<evidence type="ECO:0000256" key="11">
    <source>
        <dbReference type="ARBA" id="ARBA00022919"/>
    </source>
</evidence>
<comment type="pathway">
    <text evidence="4">Sphingolipid metabolism.</text>
</comment>
<evidence type="ECO:0000256" key="5">
    <source>
        <dbReference type="ARBA" id="ARBA00008392"/>
    </source>
</evidence>
<dbReference type="InterPro" id="IPR001917">
    <property type="entry name" value="Aminotrans_II_pyridoxalP_BS"/>
</dbReference>
<dbReference type="GO" id="GO:0046513">
    <property type="term" value="P:ceramide biosynthetic process"/>
    <property type="evidence" value="ECO:0007669"/>
    <property type="project" value="TreeGrafter"/>
</dbReference>
<keyword evidence="8 17" id="KW-0812">Transmembrane</keyword>
<keyword evidence="14 17" id="KW-0472">Membrane</keyword>
<evidence type="ECO:0000256" key="2">
    <source>
        <dbReference type="ARBA" id="ARBA00004389"/>
    </source>
</evidence>
<dbReference type="GO" id="GO:0046512">
    <property type="term" value="P:sphingosine biosynthetic process"/>
    <property type="evidence" value="ECO:0007669"/>
    <property type="project" value="TreeGrafter"/>
</dbReference>
<keyword evidence="11" id="KW-0746">Sphingolipid metabolism</keyword>
<protein>
    <recommendedName>
        <fullName evidence="6">serine C-palmitoyltransferase</fullName>
        <ecNumber evidence="6">2.3.1.50</ecNumber>
    </recommendedName>
</protein>
<evidence type="ECO:0000259" key="18">
    <source>
        <dbReference type="Pfam" id="PF00155"/>
    </source>
</evidence>
<evidence type="ECO:0000256" key="12">
    <source>
        <dbReference type="ARBA" id="ARBA00022989"/>
    </source>
</evidence>
<comment type="cofactor">
    <cofactor evidence="1 16">
        <name>pyridoxal 5'-phosphate</name>
        <dbReference type="ChEBI" id="CHEBI:597326"/>
    </cofactor>
</comment>
<organism evidence="19 20">
    <name type="scientific">Danionella cerebrum</name>
    <dbReference type="NCBI Taxonomy" id="2873325"/>
    <lineage>
        <taxon>Eukaryota</taxon>
        <taxon>Metazoa</taxon>
        <taxon>Chordata</taxon>
        <taxon>Craniata</taxon>
        <taxon>Vertebrata</taxon>
        <taxon>Euteleostomi</taxon>
        <taxon>Actinopterygii</taxon>
        <taxon>Neopterygii</taxon>
        <taxon>Teleostei</taxon>
        <taxon>Ostariophysi</taxon>
        <taxon>Cypriniformes</taxon>
        <taxon>Danionidae</taxon>
        <taxon>Danioninae</taxon>
        <taxon>Danionella</taxon>
    </lineage>
</organism>
<dbReference type="SUPFAM" id="SSF53383">
    <property type="entry name" value="PLP-dependent transferases"/>
    <property type="match status" value="1"/>
</dbReference>
<comment type="caution">
    <text evidence="19">The sequence shown here is derived from an EMBL/GenBank/DDBJ whole genome shotgun (WGS) entry which is preliminary data.</text>
</comment>
<evidence type="ECO:0000256" key="7">
    <source>
        <dbReference type="ARBA" id="ARBA00022679"/>
    </source>
</evidence>
<evidence type="ECO:0000256" key="16">
    <source>
        <dbReference type="RuleBase" id="RU003693"/>
    </source>
</evidence>
<keyword evidence="20" id="KW-1185">Reference proteome</keyword>
<evidence type="ECO:0000256" key="10">
    <source>
        <dbReference type="ARBA" id="ARBA00022898"/>
    </source>
</evidence>
<keyword evidence="9" id="KW-0256">Endoplasmic reticulum</keyword>
<proteinExistence type="inferred from homology"/>
<dbReference type="Gene3D" id="3.90.1150.10">
    <property type="entry name" value="Aspartate Aminotransferase, domain 1"/>
    <property type="match status" value="2"/>
</dbReference>
<evidence type="ECO:0000256" key="15">
    <source>
        <dbReference type="ARBA" id="ARBA00023315"/>
    </source>
</evidence>
<dbReference type="AlphaFoldDB" id="A0A553NMB5"/>
<feature type="domain" description="Aminotransferase class I/classII large" evidence="18">
    <location>
        <begin position="501"/>
        <end position="594"/>
    </location>
</feature>
<dbReference type="EMBL" id="SRMA01026839">
    <property type="protein sequence ID" value="TRY66578.1"/>
    <property type="molecule type" value="Genomic_DNA"/>
</dbReference>
<keyword evidence="7" id="KW-0808">Transferase</keyword>
<dbReference type="PANTHER" id="PTHR13693:SF79">
    <property type="entry name" value="SERINE PALMITOYLTRANSFERASE 2"/>
    <property type="match status" value="1"/>
</dbReference>
<evidence type="ECO:0000256" key="3">
    <source>
        <dbReference type="ARBA" id="ARBA00004760"/>
    </source>
</evidence>
<dbReference type="InterPro" id="IPR050087">
    <property type="entry name" value="AON_synthase_class-II"/>
</dbReference>
<dbReference type="Gene3D" id="3.40.640.10">
    <property type="entry name" value="Type I PLP-dependent aspartate aminotransferase-like (Major domain)"/>
    <property type="match status" value="1"/>
</dbReference>
<dbReference type="CDD" id="cd06454">
    <property type="entry name" value="KBL_like"/>
    <property type="match status" value="1"/>
</dbReference>
<evidence type="ECO:0000256" key="4">
    <source>
        <dbReference type="ARBA" id="ARBA00004991"/>
    </source>
</evidence>
<dbReference type="PROSITE" id="PS00599">
    <property type="entry name" value="AA_TRANSFER_CLASS_2"/>
    <property type="match status" value="1"/>
</dbReference>
<dbReference type="Proteomes" id="UP000316079">
    <property type="component" value="Unassembled WGS sequence"/>
</dbReference>
<gene>
    <name evidence="19" type="ORF">DNTS_009850</name>
</gene>
<evidence type="ECO:0000256" key="17">
    <source>
        <dbReference type="SAM" id="Phobius"/>
    </source>
</evidence>
<evidence type="ECO:0000313" key="20">
    <source>
        <dbReference type="Proteomes" id="UP000316079"/>
    </source>
</evidence>
<dbReference type="InterPro" id="IPR015424">
    <property type="entry name" value="PyrdxlP-dep_Trfase"/>
</dbReference>
<evidence type="ECO:0000256" key="8">
    <source>
        <dbReference type="ARBA" id="ARBA00022692"/>
    </source>
</evidence>
<sequence length="628" mass="70445">MTESAESKKDGCHAANGFKPGRNGMVVKNHHHHPPQFQKQEKVYQATCNGDLYSRPFVESFEETPMLVAVLTYMGYGILTIFGYLRDFMREWKIEKCHIARERGEQKDFVPLYQDFENFYTRNLYMRIRDSWNRPICSVPGAKFDLVERSSSDYNWTFDYTGRVVKDIINLGSYNYLGFAENTGLCATAAGDVTVKYGVGVTSTRQEMGNLDRHEELEKLVASFLGVESAMAFAMGFATNSMNIPALAGKGCLILSDELNHASLVLGARLSGSTIRVFKHNNMQSLEKLLKDAIVHGQPRTHRPWKKILILVEGIYSMEGSIIRLPEVVALKKKYKAYLYLDEAHSIGALGPGGRGVVEYFGLDPRDVDILMGTFTKSFGAAGGYIGGRKELIDYLRAHSHSAVYATSMSLPVVEQIITSMKCIMGKDGTTIDEKEVRRNWHFKKRKQSPHLEALLVPFAASLVPDPPALDLEEVSGAVESLNTNSEQRAEIADGMASNVGRSRIQRLAENTVYFRRRLREMGFIIYGNNDSPVVPMMLYMPAKIGAFGREMLKRNIGVVVVGFPATPIIESRARFCISAAHTKEMLDRALTVISEVGDLLQLKYSRQKVLPSLDRPFDETTYEESEE</sequence>
<dbReference type="FunFam" id="3.40.640.10:FF:000047">
    <property type="entry name" value="serine palmitoyltransferase 2 isoform X1"/>
    <property type="match status" value="1"/>
</dbReference>
<keyword evidence="10 16" id="KW-0663">Pyridoxal phosphate</keyword>
<keyword evidence="12 17" id="KW-1133">Transmembrane helix</keyword>
<dbReference type="EC" id="2.3.1.50" evidence="6"/>
<comment type="pathway">
    <text evidence="3">Lipid metabolism; sphingolipid metabolism.</text>
</comment>
<feature type="domain" description="Aminotransferase class I/classII large" evidence="18">
    <location>
        <begin position="166"/>
        <end position="415"/>
    </location>
</feature>
<dbReference type="STRING" id="623744.A0A553NMB5"/>
<dbReference type="GO" id="GO:0017059">
    <property type="term" value="C:serine palmitoyltransferase complex"/>
    <property type="evidence" value="ECO:0007669"/>
    <property type="project" value="TreeGrafter"/>
</dbReference>
<keyword evidence="13" id="KW-0443">Lipid metabolism</keyword>
<evidence type="ECO:0000256" key="14">
    <source>
        <dbReference type="ARBA" id="ARBA00023136"/>
    </source>
</evidence>
<dbReference type="OrthoDB" id="65434at2759"/>
<feature type="transmembrane region" description="Helical" evidence="17">
    <location>
        <begin position="66"/>
        <end position="85"/>
    </location>
</feature>
<dbReference type="GO" id="GO:0004758">
    <property type="term" value="F:serine C-palmitoyltransferase activity"/>
    <property type="evidence" value="ECO:0007669"/>
    <property type="project" value="UniProtKB-EC"/>
</dbReference>
<evidence type="ECO:0000313" key="19">
    <source>
        <dbReference type="EMBL" id="TRY66578.1"/>
    </source>
</evidence>
<evidence type="ECO:0000256" key="6">
    <source>
        <dbReference type="ARBA" id="ARBA00013220"/>
    </source>
</evidence>
<evidence type="ECO:0000256" key="9">
    <source>
        <dbReference type="ARBA" id="ARBA00022824"/>
    </source>
</evidence>
<dbReference type="InterPro" id="IPR004839">
    <property type="entry name" value="Aminotransferase_I/II_large"/>
</dbReference>
<accession>A0A553NMB5</accession>
<evidence type="ECO:0000256" key="13">
    <source>
        <dbReference type="ARBA" id="ARBA00023098"/>
    </source>
</evidence>
<dbReference type="InterPro" id="IPR015421">
    <property type="entry name" value="PyrdxlP-dep_Trfase_major"/>
</dbReference>
<keyword evidence="15" id="KW-0012">Acyltransferase</keyword>
<reference evidence="19 20" key="1">
    <citation type="journal article" date="2019" name="Sci. Data">
        <title>Hybrid genome assembly and annotation of Danionella translucida.</title>
        <authorList>
            <person name="Kadobianskyi M."/>
            <person name="Schulze L."/>
            <person name="Schuelke M."/>
            <person name="Judkewitz B."/>
        </authorList>
    </citation>
    <scope>NUCLEOTIDE SEQUENCE [LARGE SCALE GENOMIC DNA]</scope>
    <source>
        <strain evidence="19 20">Bolton</strain>
    </source>
</reference>
<dbReference type="InterPro" id="IPR015422">
    <property type="entry name" value="PyrdxlP-dep_Trfase_small"/>
</dbReference>